<evidence type="ECO:0000313" key="4">
    <source>
        <dbReference type="Proteomes" id="UP000321039"/>
    </source>
</evidence>
<accession>A0A5C8ZWE7</accession>
<name>A0A5C8ZWE7_9GAMM</name>
<dbReference type="Gene3D" id="3.40.50.720">
    <property type="entry name" value="NAD(P)-binding Rossmann-like Domain"/>
    <property type="match status" value="1"/>
</dbReference>
<keyword evidence="4" id="KW-1185">Reference proteome</keyword>
<dbReference type="PROSITE" id="PS00061">
    <property type="entry name" value="ADH_SHORT"/>
    <property type="match status" value="1"/>
</dbReference>
<dbReference type="EMBL" id="VRZA01000004">
    <property type="protein sequence ID" value="TXS92776.1"/>
    <property type="molecule type" value="Genomic_DNA"/>
</dbReference>
<dbReference type="PRINTS" id="PR00081">
    <property type="entry name" value="GDHRDH"/>
</dbReference>
<dbReference type="PANTHER" id="PTHR43658">
    <property type="entry name" value="SHORT-CHAIN DEHYDROGENASE/REDUCTASE"/>
    <property type="match status" value="1"/>
</dbReference>
<comment type="caution">
    <text evidence="3">The sequence shown here is derived from an EMBL/GenBank/DDBJ whole genome shotgun (WGS) entry which is preliminary data.</text>
</comment>
<dbReference type="InterPro" id="IPR036291">
    <property type="entry name" value="NAD(P)-bd_dom_sf"/>
</dbReference>
<reference evidence="3 4" key="1">
    <citation type="submission" date="2019-08" db="EMBL/GenBank/DDBJ databases">
        <title>Parahaliea maris sp. nov., isolated from the surface seawater.</title>
        <authorList>
            <person name="Liu Y."/>
        </authorList>
    </citation>
    <scope>NUCLEOTIDE SEQUENCE [LARGE SCALE GENOMIC DNA]</scope>
    <source>
        <strain evidence="3 4">HSLHS9</strain>
    </source>
</reference>
<evidence type="ECO:0000313" key="3">
    <source>
        <dbReference type="EMBL" id="TXS92776.1"/>
    </source>
</evidence>
<evidence type="ECO:0000256" key="1">
    <source>
        <dbReference type="ARBA" id="ARBA00023002"/>
    </source>
</evidence>
<dbReference type="InterPro" id="IPR002347">
    <property type="entry name" value="SDR_fam"/>
</dbReference>
<dbReference type="PRINTS" id="PR00080">
    <property type="entry name" value="SDRFAMILY"/>
</dbReference>
<gene>
    <name evidence="3" type="ORF">FV139_12440</name>
</gene>
<sequence length="258" mass="27231">MNLQDKVVVITGGASGLGQATANYMVREKGAKVAILDLDESAGVETVSALGEDNALFCKTDVVSEGSIDAAIQRIMARFGAIHADINAAGIPLPCKMLGRDGKADSLSRYATVINVNLCGVFNVMAKCAERMALNEPDENGERGVVVNVSSGAAFEGQIGQCAYSASKAGVNGMNMPAARELGKYGIRVNSIAPGLFGTPLVRSLDDHVQNALIDMCEAPKRMGKTEEFAHACTFMIENPYLNGRTVRLDAATVMQAR</sequence>
<dbReference type="Proteomes" id="UP000321039">
    <property type="component" value="Unassembled WGS sequence"/>
</dbReference>
<evidence type="ECO:0000256" key="2">
    <source>
        <dbReference type="RuleBase" id="RU000363"/>
    </source>
</evidence>
<dbReference type="GO" id="GO:0016491">
    <property type="term" value="F:oxidoreductase activity"/>
    <property type="evidence" value="ECO:0007669"/>
    <property type="project" value="UniProtKB-KW"/>
</dbReference>
<organism evidence="3 4">
    <name type="scientific">Parahaliea maris</name>
    <dbReference type="NCBI Taxonomy" id="2716870"/>
    <lineage>
        <taxon>Bacteria</taxon>
        <taxon>Pseudomonadati</taxon>
        <taxon>Pseudomonadota</taxon>
        <taxon>Gammaproteobacteria</taxon>
        <taxon>Cellvibrionales</taxon>
        <taxon>Halieaceae</taxon>
        <taxon>Parahaliea</taxon>
    </lineage>
</organism>
<dbReference type="InterPro" id="IPR020904">
    <property type="entry name" value="Sc_DH/Rdtase_CS"/>
</dbReference>
<dbReference type="Pfam" id="PF00106">
    <property type="entry name" value="adh_short"/>
    <property type="match status" value="1"/>
</dbReference>
<protein>
    <submittedName>
        <fullName evidence="3">SDR family NAD(P)-dependent oxidoreductase</fullName>
    </submittedName>
</protein>
<dbReference type="AlphaFoldDB" id="A0A5C8ZWE7"/>
<proteinExistence type="inferred from homology"/>
<keyword evidence="1" id="KW-0560">Oxidoreductase</keyword>
<dbReference type="RefSeq" id="WP_148068779.1">
    <property type="nucleotide sequence ID" value="NZ_VRZA01000004.1"/>
</dbReference>
<dbReference type="PANTHER" id="PTHR43658:SF8">
    <property type="entry name" value="17-BETA-HYDROXYSTEROID DEHYDROGENASE 14-RELATED"/>
    <property type="match status" value="1"/>
</dbReference>
<dbReference type="SUPFAM" id="SSF51735">
    <property type="entry name" value="NAD(P)-binding Rossmann-fold domains"/>
    <property type="match status" value="1"/>
</dbReference>
<comment type="similarity">
    <text evidence="2">Belongs to the short-chain dehydrogenases/reductases (SDR) family.</text>
</comment>